<organism evidence="2 3">
    <name type="scientific">Parabacteroides goldsteinii CL02T12C30</name>
    <dbReference type="NCBI Taxonomy" id="999418"/>
    <lineage>
        <taxon>Bacteria</taxon>
        <taxon>Pseudomonadati</taxon>
        <taxon>Bacteroidota</taxon>
        <taxon>Bacteroidia</taxon>
        <taxon>Bacteroidales</taxon>
        <taxon>Tannerellaceae</taxon>
        <taxon>Parabacteroides</taxon>
    </lineage>
</organism>
<dbReference type="EMBL" id="AGZO01000031">
    <property type="protein sequence ID" value="EKN09458.1"/>
    <property type="molecule type" value="Genomic_DNA"/>
</dbReference>
<accession>K6A191</accession>
<dbReference type="HOGENOM" id="CLU_247759_0_0_10"/>
<proteinExistence type="predicted"/>
<name>K6A191_9BACT</name>
<dbReference type="RefSeq" id="WP_007658026.1">
    <property type="nucleotide sequence ID" value="NZ_JH976475.1"/>
</dbReference>
<dbReference type="Proteomes" id="UP000006330">
    <property type="component" value="Unassembled WGS sequence"/>
</dbReference>
<feature type="region of interest" description="Disordered" evidence="1">
    <location>
        <begin position="1268"/>
        <end position="1287"/>
    </location>
</feature>
<reference evidence="2 3" key="1">
    <citation type="submission" date="2012-02" db="EMBL/GenBank/DDBJ databases">
        <title>The Genome Sequence of Parabacteroides goldsteinii CL02T12C30.</title>
        <authorList>
            <consortium name="The Broad Institute Genome Sequencing Platform"/>
            <person name="Earl A."/>
            <person name="Ward D."/>
            <person name="Feldgarden M."/>
            <person name="Gevers D."/>
            <person name="Zitomersky N.L."/>
            <person name="Coyne M.J."/>
            <person name="Comstock L.E."/>
            <person name="Young S.K."/>
            <person name="Zeng Q."/>
            <person name="Gargeya S."/>
            <person name="Fitzgerald M."/>
            <person name="Haas B."/>
            <person name="Abouelleil A."/>
            <person name="Alvarado L."/>
            <person name="Arachchi H.M."/>
            <person name="Berlin A."/>
            <person name="Chapman S.B."/>
            <person name="Gearin G."/>
            <person name="Goldberg J."/>
            <person name="Griggs A."/>
            <person name="Gujja S."/>
            <person name="Hansen M."/>
            <person name="Heiman D."/>
            <person name="Howarth C."/>
            <person name="Larimer J."/>
            <person name="Lui A."/>
            <person name="MacDonald P.J.P."/>
            <person name="McCowen C."/>
            <person name="Montmayeur A."/>
            <person name="Murphy C."/>
            <person name="Neiman D."/>
            <person name="Pearson M."/>
            <person name="Priest M."/>
            <person name="Roberts A."/>
            <person name="Saif S."/>
            <person name="Shea T."/>
            <person name="Sisk P."/>
            <person name="Stolte C."/>
            <person name="Sykes S."/>
            <person name="Wortman J."/>
            <person name="Nusbaum C."/>
            <person name="Birren B."/>
        </authorList>
    </citation>
    <scope>NUCLEOTIDE SEQUENCE [LARGE SCALE GENOMIC DNA]</scope>
    <source>
        <strain evidence="2 3">CL02T12C30</strain>
    </source>
</reference>
<dbReference type="Gene3D" id="2.10.10.90">
    <property type="match status" value="1"/>
</dbReference>
<sequence length="1520" mass="168882">MAGVLNKPDALNLSGNMNQFLLSSTGLISFILKKGNQTLLEQSYEPGPDLMVRIDLKEVIEGQLSYNLDAGSLFYVQPNLAETFTAVIDGTEYSFRVVRGGVANLVDTAINWLKLHFLTWQPRVKPVTYYSPEWLTYYAVEECTAKLKATYPDKSTKVISLGTCIAGYATTLNLQYSVIAGKLGNTYPSYYEVWIEKSGTKLSESQVYAFSNPMSEDEQWYLFENSLGGLDTFRATGTNNLNAEHEHKIAGFGDVREEYQVDTERKYVKNTGYLDGYSRRWLLDFFPSRAKYIYESTAIRKIVVTESNATYVSNELPSSYTFTWQLAEVSTYLNLVKNENDIPDNLVAPDLSSPDFILPPRLAEFPRVELTEGVLIPAFEPNNPKPTVTTYGAIHNTIKNAVVKELEEEIGDIGSGSGNGSNFEIVESKEPTSKATDKNVFSALAALAHFLRKDAPDVAEKLLKFLEGAEFGIFESGMITGKGGKIWPNGHAELMSLLLRGWLEVPEMRYNRVLVVGGELWVTDGAKFDTITQIGDLFNVKLKLEEGELVTFWVGDILKGIYHDKSTDGKFKGFRTLWFRVIAVDQTEQTIKIASRYPDDSKYNPVQFLEVARIGSFTETSRQRSILIDSKENCITFLDHVNTWDITPNMEVCWLGRKDRTIPGVPSTAGYNAKLSNIIMSGKIFQYDEITGTDYLVPIDKGTYVDGQRYAYYDRVSAPGGLWLCVNEAGTTQRPNKGSSDWLLQVADGSTPEPAGTWNDYTNYVKNNIVTLDGDSYIALRDNINERPKKNYGGYLTTGGKYLTTGGKRLYTGDINPAWMLLAEKGLDGSDGVNGKDGESILWKGELPSHPANPQNGWSYRNTTDGKSYVYQDGSWYLMTIDGIDGKNGKDGISITWKGDLSTPPSEPELNWVYRDTDNGKVYIWNGNAWALMVVDGTDGADGADGKDGFSVFITYNDQLSEPAIPTGDGTTGGWHTNTSPAVIWMSQKVAASATEGTWGKPIKIKGEKGINFITENYSPYKEYKVGDVVPFNGGKIYCKKDNTGQTPVPILSTGGKLLKTGNFYLLYKPLAVNTINSEYWEIFVDKPVKEEIEQTFTAYFVGSPNVTPPTPILTGNTLGWSTTVPATFNWVSQKRAISIAGGSWSKPVRMTAEDGKDGINATTRWLTSNTPVIHFNSFGSPTPSSVLVSCKKQVGILPVEPCSDLYLTYKIYANTTFVFQSTPQKVSSVTISNIRVDGIYYVRGYEKLSDAQAWNNNFTTEYTITHVEDGKQGERGPTSSAPRSRGPFVQGQTYVWDEQWRDHVFYAFEGVNISFMVKNYGTSVKTPPSSPDGDNNWVSAQVWDYTATNTALIEGADIAGFIFKNKKMQSRDADSDSGEPYLLLDGKTGEFIGNKCTLRGKFETSKGGNRIIIDPVEKCLKMINSDNKEITRLDFFVTSTRSGPRLAFDLYNSGIKKANLVITGDGLSIYDDYIYAPFFAVDATNKRIKINADRMPLGRDKVGFNEVYLDGETLKVKKG</sequence>
<gene>
    <name evidence="2" type="ORF">HMPREF1076_04487</name>
</gene>
<protein>
    <submittedName>
        <fullName evidence="2">Uncharacterized protein</fullName>
    </submittedName>
</protein>
<evidence type="ECO:0000313" key="2">
    <source>
        <dbReference type="EMBL" id="EKN09458.1"/>
    </source>
</evidence>
<dbReference type="PATRIC" id="fig|999418.3.peg.4552"/>
<evidence type="ECO:0000313" key="3">
    <source>
        <dbReference type="Proteomes" id="UP000006330"/>
    </source>
</evidence>
<comment type="caution">
    <text evidence="2">The sequence shown here is derived from an EMBL/GenBank/DDBJ whole genome shotgun (WGS) entry which is preliminary data.</text>
</comment>
<dbReference type="OrthoDB" id="1488462at2"/>
<evidence type="ECO:0000256" key="1">
    <source>
        <dbReference type="SAM" id="MobiDB-lite"/>
    </source>
</evidence>